<name>A0A4Q1SL91_9BACT</name>
<accession>A0A4Q1SL91</accession>
<dbReference type="EC" id="3.1.-.-" evidence="7"/>
<keyword evidence="3 7" id="KW-0378">Hydrolase</keyword>
<dbReference type="GO" id="GO:0072344">
    <property type="term" value="P:rescue of stalled ribosome"/>
    <property type="evidence" value="ECO:0007669"/>
    <property type="project" value="UniProtKB-UniRule"/>
</dbReference>
<dbReference type="InterPro" id="IPR005747">
    <property type="entry name" value="MutS2"/>
</dbReference>
<feature type="domain" description="Smr" evidence="10">
    <location>
        <begin position="715"/>
        <end position="790"/>
    </location>
</feature>
<organism evidence="11 12">
    <name type="scientific">Silvibacterium dinghuense</name>
    <dbReference type="NCBI Taxonomy" id="1560006"/>
    <lineage>
        <taxon>Bacteria</taxon>
        <taxon>Pseudomonadati</taxon>
        <taxon>Acidobacteriota</taxon>
        <taxon>Terriglobia</taxon>
        <taxon>Terriglobales</taxon>
        <taxon>Acidobacteriaceae</taxon>
        <taxon>Silvibacterium</taxon>
    </lineage>
</organism>
<dbReference type="OrthoDB" id="9808166at2"/>
<evidence type="ECO:0000256" key="1">
    <source>
        <dbReference type="ARBA" id="ARBA00022730"/>
    </source>
</evidence>
<dbReference type="Gene3D" id="1.10.1420.10">
    <property type="match status" value="2"/>
</dbReference>
<keyword evidence="7 11" id="KW-0255">Endonuclease</keyword>
<dbReference type="AlphaFoldDB" id="A0A4Q1SL91"/>
<dbReference type="Pfam" id="PF01713">
    <property type="entry name" value="Smr"/>
    <property type="match status" value="1"/>
</dbReference>
<dbReference type="InterPro" id="IPR007696">
    <property type="entry name" value="DNA_mismatch_repair_MutS_core"/>
</dbReference>
<dbReference type="SMART" id="SM00463">
    <property type="entry name" value="SMR"/>
    <property type="match status" value="1"/>
</dbReference>
<dbReference type="GO" id="GO:0043023">
    <property type="term" value="F:ribosomal large subunit binding"/>
    <property type="evidence" value="ECO:0007669"/>
    <property type="project" value="UniProtKB-UniRule"/>
</dbReference>
<comment type="function">
    <text evidence="7">Endonuclease that is involved in the suppression of homologous recombination and thus may have a key role in the control of bacterial genetic diversity.</text>
</comment>
<dbReference type="SUPFAM" id="SSF52540">
    <property type="entry name" value="P-loop containing nucleoside triphosphate hydrolases"/>
    <property type="match status" value="1"/>
</dbReference>
<feature type="coiled-coil region" evidence="8">
    <location>
        <begin position="545"/>
        <end position="607"/>
    </location>
</feature>
<dbReference type="GO" id="GO:0030983">
    <property type="term" value="F:mismatched DNA binding"/>
    <property type="evidence" value="ECO:0007669"/>
    <property type="project" value="InterPro"/>
</dbReference>
<dbReference type="InterPro" id="IPR000432">
    <property type="entry name" value="DNA_mismatch_repair_MutS_C"/>
</dbReference>
<dbReference type="GO" id="GO:0006298">
    <property type="term" value="P:mismatch repair"/>
    <property type="evidence" value="ECO:0007669"/>
    <property type="project" value="InterPro"/>
</dbReference>
<dbReference type="FunFam" id="3.40.50.300:FF:000830">
    <property type="entry name" value="Endonuclease MutS2"/>
    <property type="match status" value="1"/>
</dbReference>
<dbReference type="InterPro" id="IPR045076">
    <property type="entry name" value="MutS"/>
</dbReference>
<feature type="region of interest" description="Disordered" evidence="9">
    <location>
        <begin position="771"/>
        <end position="791"/>
    </location>
</feature>
<dbReference type="InterPro" id="IPR027417">
    <property type="entry name" value="P-loop_NTPase"/>
</dbReference>
<keyword evidence="12" id="KW-1185">Reference proteome</keyword>
<dbReference type="GO" id="GO:0004519">
    <property type="term" value="F:endonuclease activity"/>
    <property type="evidence" value="ECO:0007669"/>
    <property type="project" value="UniProtKB-UniRule"/>
</dbReference>
<dbReference type="PANTHER" id="PTHR48466:SF2">
    <property type="entry name" value="OS10G0509000 PROTEIN"/>
    <property type="match status" value="1"/>
</dbReference>
<keyword evidence="4 7" id="KW-0067">ATP-binding</keyword>
<dbReference type="InterPro" id="IPR036187">
    <property type="entry name" value="DNA_mismatch_repair_MutS_sf"/>
</dbReference>
<evidence type="ECO:0000256" key="8">
    <source>
        <dbReference type="SAM" id="Coils"/>
    </source>
</evidence>
<dbReference type="Pfam" id="PF20297">
    <property type="entry name" value="MSSS"/>
    <property type="match status" value="1"/>
</dbReference>
<evidence type="ECO:0000313" key="11">
    <source>
        <dbReference type="EMBL" id="RXS98229.1"/>
    </source>
</evidence>
<dbReference type="GO" id="GO:0045910">
    <property type="term" value="P:negative regulation of DNA recombination"/>
    <property type="evidence" value="ECO:0007669"/>
    <property type="project" value="InterPro"/>
</dbReference>
<evidence type="ECO:0000256" key="9">
    <source>
        <dbReference type="SAM" id="MobiDB-lite"/>
    </source>
</evidence>
<dbReference type="GO" id="GO:0016887">
    <property type="term" value="F:ATP hydrolysis activity"/>
    <property type="evidence" value="ECO:0007669"/>
    <property type="project" value="InterPro"/>
</dbReference>
<dbReference type="SUPFAM" id="SSF48334">
    <property type="entry name" value="DNA repair protein MutS, domain III"/>
    <property type="match status" value="1"/>
</dbReference>
<comment type="caution">
    <text evidence="11">The sequence shown here is derived from an EMBL/GenBank/DDBJ whole genome shotgun (WGS) entry which is preliminary data.</text>
</comment>
<evidence type="ECO:0000256" key="4">
    <source>
        <dbReference type="ARBA" id="ARBA00022840"/>
    </source>
</evidence>
<dbReference type="GO" id="GO:0019843">
    <property type="term" value="F:rRNA binding"/>
    <property type="evidence" value="ECO:0007669"/>
    <property type="project" value="UniProtKB-UniRule"/>
</dbReference>
<evidence type="ECO:0000256" key="5">
    <source>
        <dbReference type="ARBA" id="ARBA00022884"/>
    </source>
</evidence>
<evidence type="ECO:0000313" key="12">
    <source>
        <dbReference type="Proteomes" id="UP000290253"/>
    </source>
</evidence>
<dbReference type="EMBL" id="SDMK01000001">
    <property type="protein sequence ID" value="RXS98229.1"/>
    <property type="molecule type" value="Genomic_DNA"/>
</dbReference>
<dbReference type="InterPro" id="IPR036063">
    <property type="entry name" value="Smr_dom_sf"/>
</dbReference>
<evidence type="ECO:0000256" key="3">
    <source>
        <dbReference type="ARBA" id="ARBA00022801"/>
    </source>
</evidence>
<dbReference type="Pfam" id="PF00488">
    <property type="entry name" value="MutS_V"/>
    <property type="match status" value="1"/>
</dbReference>
<keyword evidence="6 7" id="KW-0238">DNA-binding</keyword>
<proteinExistence type="inferred from homology"/>
<dbReference type="HAMAP" id="MF_00092">
    <property type="entry name" value="MutS2"/>
    <property type="match status" value="1"/>
</dbReference>
<dbReference type="SMART" id="SM00533">
    <property type="entry name" value="MUTSd"/>
    <property type="match status" value="1"/>
</dbReference>
<dbReference type="Gene3D" id="3.30.1370.110">
    <property type="match status" value="1"/>
</dbReference>
<evidence type="ECO:0000259" key="10">
    <source>
        <dbReference type="PROSITE" id="PS50828"/>
    </source>
</evidence>
<protein>
    <recommendedName>
        <fullName evidence="7">Endonuclease MutS2</fullName>
        <ecNumber evidence="7">3.1.-.-</ecNumber>
    </recommendedName>
    <alternativeName>
        <fullName evidence="7">Ribosome-associated protein quality control-upstream factor</fullName>
        <shortName evidence="7">RQC-upstream factor</shortName>
        <shortName evidence="7">RqcU</shortName>
        <ecNumber evidence="7">3.6.4.-</ecNumber>
    </alternativeName>
</protein>
<evidence type="ECO:0000256" key="6">
    <source>
        <dbReference type="ARBA" id="ARBA00023125"/>
    </source>
</evidence>
<dbReference type="SMART" id="SM00534">
    <property type="entry name" value="MUTSac"/>
    <property type="match status" value="1"/>
</dbReference>
<dbReference type="Gene3D" id="3.40.50.300">
    <property type="entry name" value="P-loop containing nucleotide triphosphate hydrolases"/>
    <property type="match status" value="1"/>
</dbReference>
<dbReference type="PROSITE" id="PS50828">
    <property type="entry name" value="SMR"/>
    <property type="match status" value="1"/>
</dbReference>
<dbReference type="PIRSF" id="PIRSF005814">
    <property type="entry name" value="MutS_YshD"/>
    <property type="match status" value="1"/>
</dbReference>
<comment type="similarity">
    <text evidence="7">Belongs to the DNA mismatch repair MutS family. MutS2 subfamily.</text>
</comment>
<keyword evidence="1 7" id="KW-0699">rRNA-binding</keyword>
<keyword evidence="2 7" id="KW-0547">Nucleotide-binding</keyword>
<dbReference type="InterPro" id="IPR046893">
    <property type="entry name" value="MSSS"/>
</dbReference>
<dbReference type="NCBIfam" id="TIGR01069">
    <property type="entry name" value="mutS2"/>
    <property type="match status" value="1"/>
</dbReference>
<comment type="subunit">
    <text evidence="7">Homodimer. Binds to stalled ribosomes, contacting rRNA.</text>
</comment>
<evidence type="ECO:0000256" key="7">
    <source>
        <dbReference type="HAMAP-Rule" id="MF_00092"/>
    </source>
</evidence>
<dbReference type="GO" id="GO:0140664">
    <property type="term" value="F:ATP-dependent DNA damage sensor activity"/>
    <property type="evidence" value="ECO:0007669"/>
    <property type="project" value="InterPro"/>
</dbReference>
<dbReference type="InterPro" id="IPR002625">
    <property type="entry name" value="Smr_dom"/>
</dbReference>
<dbReference type="GO" id="GO:0005524">
    <property type="term" value="F:ATP binding"/>
    <property type="evidence" value="ECO:0007669"/>
    <property type="project" value="UniProtKB-UniRule"/>
</dbReference>
<dbReference type="EC" id="3.6.4.-" evidence="7"/>
<keyword evidence="7" id="KW-0540">Nuclease</keyword>
<keyword evidence="8" id="KW-0175">Coiled coil</keyword>
<feature type="binding site" evidence="7">
    <location>
        <begin position="322"/>
        <end position="329"/>
    </location>
    <ligand>
        <name>ATP</name>
        <dbReference type="ChEBI" id="CHEBI:30616"/>
    </ligand>
</feature>
<keyword evidence="5 7" id="KW-0694">RNA-binding</keyword>
<dbReference type="Proteomes" id="UP000290253">
    <property type="component" value="Unassembled WGS sequence"/>
</dbReference>
<gene>
    <name evidence="7" type="primary">mutS2</name>
    <name evidence="7" type="synonym">rqcU</name>
    <name evidence="11" type="ORF">ESZ00_08220</name>
</gene>
<comment type="function">
    <text evidence="7">Acts as a ribosome collision sensor, splitting the ribosome into its 2 subunits. Detects stalled/collided 70S ribosomes which it binds and splits by an ATP-hydrolysis driven conformational change. Acts upstream of the ribosome quality control system (RQC), a ribosome-associated complex that mediates the extraction of incompletely synthesized nascent chains from stalled ribosomes and their subsequent degradation. Probably generates substrates for RQC.</text>
</comment>
<dbReference type="SUPFAM" id="SSF160443">
    <property type="entry name" value="SMR domain-like"/>
    <property type="match status" value="1"/>
</dbReference>
<sequence length="791" mass="86899">MGRGWLERLAPSTDRAWIDAQLALVVEMELLLGEGARPTISSLFDASTLLAKSRIEGAALEADEIRRVVNLAEDVAAWSTLLNDPPQALADGLDGLRAMAGELLTVSLVPLVESMRARLLPDGSLTDDASPELRRIRREMERQQRAIEDSLRSALRRFSEGGSTQEDVVTIRGERFVIPVKAEWKRRVPGVVHGSSSSGQTVYVEPLETIELNNDLVRLFEEETAEIHRIFMQMTRQIGQFAGVIQKGSEVLAEVDTLQARARFAREYNCAAPRFAEAGKPELLLRNARHPLLEKRLRGEGGRVVPVSIALSDAERQLIISGPNTGGKTVGLKTTGLLAMMAQSGVPVPADEAVFPIFDAFLADIGDAQSIEQNLSTFSAHIVNLNRIAARADASSLVLLDELGSATDPEEGAALAVAIAEHFLQARAWSIISTHHTSLKVYAETTDGVINAAVGFNEQTLAPTYELRQGVPGASAGINIASRLGLLPEIVASARGRLSSQTLDIGCFLDRLHEQIREVSTERMKIMQLEADLRRERHRLETEGMKEWRAKVREMEQQLTSLMKDFEYQARETVKAIDDKAAKEKLTKEAERRIARLRREFQESFNAQVVARHTGADKDDANAQPHVAKHVSAGDTVKLRTLGKTAIVQRQVDERTFEVAIGPMKMRVSRDEIAEVIHAPGNTAGGRTSPLMAVRKQSGVRVAMAEPDAAISWEINVIGRTADEAQDEVEKFIDRAFLNGLPRIRIVHGTGMGVLRRTLRAWLQRHPQVASVTEPGQNEGGAGATVVEFKQ</sequence>
<dbReference type="PANTHER" id="PTHR48466">
    <property type="entry name" value="OS10G0509000 PROTEIN-RELATED"/>
    <property type="match status" value="1"/>
</dbReference>
<reference evidence="11 12" key="1">
    <citation type="journal article" date="2016" name="Int. J. Syst. Evol. Microbiol.">
        <title>Acidipila dinghuensis sp. nov., an acidobacterium isolated from forest soil.</title>
        <authorList>
            <person name="Jiang Y.W."/>
            <person name="Wang J."/>
            <person name="Chen M.H."/>
            <person name="Lv Y.Y."/>
            <person name="Qiu L.H."/>
        </authorList>
    </citation>
    <scope>NUCLEOTIDE SEQUENCE [LARGE SCALE GENOMIC DNA]</scope>
    <source>
        <strain evidence="11 12">DHOF10</strain>
    </source>
</reference>
<evidence type="ECO:0000256" key="2">
    <source>
        <dbReference type="ARBA" id="ARBA00022741"/>
    </source>
</evidence>